<protein>
    <recommendedName>
        <fullName evidence="10">Ionotropic glutamate receptor C-terminal domain-containing protein</fullName>
    </recommendedName>
</protein>
<name>A0AAD7Z7L1_DIPPU</name>
<dbReference type="PANTHER" id="PTHR42643:SF30">
    <property type="entry name" value="IONOTROPIC RECEPTOR 40A-RELATED"/>
    <property type="match status" value="1"/>
</dbReference>
<sequence>MDRIGKLSSNEIDVIGGFLPRIDPLASFFDFTFPFILETLRVFVPCPRALAKVDRITKLFTLSTWIVMTFVFILVSIVIWAMASISLSNGVFNALKNLSQSFIAAWAVLLGVSVPEMPVSSQMRIFFIIYIWYCFAISTVFQAYFTTYLVEPGYEPSIKTYEDIKRAGLHFASIDSFETFFEYIRYHDVETFHAVQFNLSSDCLKRTMLHRDTFTVSSTFFPSFLAHEAGINDESKVVCFFDESVILLQVGYILAKGGPLLGILNTHVVQSVEGGLLQSYWSRLKHNVSLRVGHVEEDSEYVVFNVSHLSPVFFLLLFGYVLSAVAFLIEKLFSSINRM</sequence>
<evidence type="ECO:0000259" key="10">
    <source>
        <dbReference type="Pfam" id="PF00060"/>
    </source>
</evidence>
<dbReference type="EMBL" id="JASPKZ010010147">
    <property type="protein sequence ID" value="KAJ9575197.1"/>
    <property type="molecule type" value="Genomic_DNA"/>
</dbReference>
<dbReference type="AlphaFoldDB" id="A0AAD7Z7L1"/>
<dbReference type="PANTHER" id="PTHR42643">
    <property type="entry name" value="IONOTROPIC RECEPTOR 20A-RELATED"/>
    <property type="match status" value="1"/>
</dbReference>
<evidence type="ECO:0000256" key="1">
    <source>
        <dbReference type="ARBA" id="ARBA00004651"/>
    </source>
</evidence>
<feature type="transmembrane region" description="Helical" evidence="9">
    <location>
        <begin position="94"/>
        <end position="113"/>
    </location>
</feature>
<reference evidence="11" key="2">
    <citation type="submission" date="2023-05" db="EMBL/GenBank/DDBJ databases">
        <authorList>
            <person name="Fouks B."/>
        </authorList>
    </citation>
    <scope>NUCLEOTIDE SEQUENCE</scope>
    <source>
        <strain evidence="11">Stay&amp;Tobe</strain>
        <tissue evidence="11">Testes</tissue>
    </source>
</reference>
<dbReference type="GO" id="GO:0005886">
    <property type="term" value="C:plasma membrane"/>
    <property type="evidence" value="ECO:0007669"/>
    <property type="project" value="UniProtKB-SubCell"/>
</dbReference>
<keyword evidence="3" id="KW-1003">Cell membrane</keyword>
<accession>A0AAD7Z7L1</accession>
<feature type="domain" description="Ionotropic glutamate receptor C-terminal" evidence="10">
    <location>
        <begin position="62"/>
        <end position="319"/>
    </location>
</feature>
<dbReference type="Proteomes" id="UP001233999">
    <property type="component" value="Unassembled WGS sequence"/>
</dbReference>
<evidence type="ECO:0000256" key="9">
    <source>
        <dbReference type="SAM" id="Phobius"/>
    </source>
</evidence>
<dbReference type="InterPro" id="IPR001320">
    <property type="entry name" value="Iontro_rcpt_C"/>
</dbReference>
<keyword evidence="4 9" id="KW-0812">Transmembrane</keyword>
<proteinExistence type="inferred from homology"/>
<dbReference type="Pfam" id="PF00060">
    <property type="entry name" value="Lig_chan"/>
    <property type="match status" value="1"/>
</dbReference>
<evidence type="ECO:0000256" key="8">
    <source>
        <dbReference type="ARBA" id="ARBA00023180"/>
    </source>
</evidence>
<dbReference type="Gene3D" id="1.10.287.70">
    <property type="match status" value="1"/>
</dbReference>
<feature type="transmembrane region" description="Helical" evidence="9">
    <location>
        <begin position="309"/>
        <end position="329"/>
    </location>
</feature>
<dbReference type="GO" id="GO:0050906">
    <property type="term" value="P:detection of stimulus involved in sensory perception"/>
    <property type="evidence" value="ECO:0007669"/>
    <property type="project" value="UniProtKB-ARBA"/>
</dbReference>
<evidence type="ECO:0000313" key="11">
    <source>
        <dbReference type="EMBL" id="KAJ9575197.1"/>
    </source>
</evidence>
<keyword evidence="8" id="KW-0325">Glycoprotein</keyword>
<evidence type="ECO:0000256" key="3">
    <source>
        <dbReference type="ARBA" id="ARBA00022475"/>
    </source>
</evidence>
<evidence type="ECO:0000256" key="5">
    <source>
        <dbReference type="ARBA" id="ARBA00022989"/>
    </source>
</evidence>
<dbReference type="SUPFAM" id="SSF53850">
    <property type="entry name" value="Periplasmic binding protein-like II"/>
    <property type="match status" value="1"/>
</dbReference>
<evidence type="ECO:0000313" key="12">
    <source>
        <dbReference type="Proteomes" id="UP001233999"/>
    </source>
</evidence>
<evidence type="ECO:0000256" key="6">
    <source>
        <dbReference type="ARBA" id="ARBA00023136"/>
    </source>
</evidence>
<keyword evidence="7" id="KW-0675">Receptor</keyword>
<dbReference type="InterPro" id="IPR052192">
    <property type="entry name" value="Insect_Ionotropic_Sensory_Rcpt"/>
</dbReference>
<evidence type="ECO:0000256" key="7">
    <source>
        <dbReference type="ARBA" id="ARBA00023170"/>
    </source>
</evidence>
<organism evidence="11 12">
    <name type="scientific">Diploptera punctata</name>
    <name type="common">Pacific beetle cockroach</name>
    <dbReference type="NCBI Taxonomy" id="6984"/>
    <lineage>
        <taxon>Eukaryota</taxon>
        <taxon>Metazoa</taxon>
        <taxon>Ecdysozoa</taxon>
        <taxon>Arthropoda</taxon>
        <taxon>Hexapoda</taxon>
        <taxon>Insecta</taxon>
        <taxon>Pterygota</taxon>
        <taxon>Neoptera</taxon>
        <taxon>Polyneoptera</taxon>
        <taxon>Dictyoptera</taxon>
        <taxon>Blattodea</taxon>
        <taxon>Blaberoidea</taxon>
        <taxon>Blaberidae</taxon>
        <taxon>Diplopterinae</taxon>
        <taxon>Diploptera</taxon>
    </lineage>
</organism>
<evidence type="ECO:0000256" key="4">
    <source>
        <dbReference type="ARBA" id="ARBA00022692"/>
    </source>
</evidence>
<dbReference type="GO" id="GO:0015276">
    <property type="term" value="F:ligand-gated monoatomic ion channel activity"/>
    <property type="evidence" value="ECO:0007669"/>
    <property type="project" value="InterPro"/>
</dbReference>
<reference evidence="11" key="1">
    <citation type="journal article" date="2023" name="IScience">
        <title>Live-bearing cockroach genome reveals convergent evolutionary mechanisms linked to viviparity in insects and beyond.</title>
        <authorList>
            <person name="Fouks B."/>
            <person name="Harrison M.C."/>
            <person name="Mikhailova A.A."/>
            <person name="Marchal E."/>
            <person name="English S."/>
            <person name="Carruthers M."/>
            <person name="Jennings E.C."/>
            <person name="Chiamaka E.L."/>
            <person name="Frigard R.A."/>
            <person name="Pippel M."/>
            <person name="Attardo G.M."/>
            <person name="Benoit J.B."/>
            <person name="Bornberg-Bauer E."/>
            <person name="Tobe S.S."/>
        </authorList>
    </citation>
    <scope>NUCLEOTIDE SEQUENCE</scope>
    <source>
        <strain evidence="11">Stay&amp;Tobe</strain>
    </source>
</reference>
<feature type="transmembrane region" description="Helical" evidence="9">
    <location>
        <begin position="59"/>
        <end position="82"/>
    </location>
</feature>
<keyword evidence="5 9" id="KW-1133">Transmembrane helix</keyword>
<comment type="caution">
    <text evidence="11">The sequence shown here is derived from an EMBL/GenBank/DDBJ whole genome shotgun (WGS) entry which is preliminary data.</text>
</comment>
<keyword evidence="6 9" id="KW-0472">Membrane</keyword>
<comment type="similarity">
    <text evidence="2">Belongs to the glutamate-gated ion channel (TC 1.A.10.1) family.</text>
</comment>
<keyword evidence="12" id="KW-1185">Reference proteome</keyword>
<feature type="transmembrane region" description="Helical" evidence="9">
    <location>
        <begin position="125"/>
        <end position="145"/>
    </location>
</feature>
<evidence type="ECO:0000256" key="2">
    <source>
        <dbReference type="ARBA" id="ARBA00008685"/>
    </source>
</evidence>
<comment type="subcellular location">
    <subcellularLocation>
        <location evidence="1">Cell membrane</location>
        <topology evidence="1">Multi-pass membrane protein</topology>
    </subcellularLocation>
</comment>
<gene>
    <name evidence="11" type="ORF">L9F63_025854</name>
</gene>